<dbReference type="OrthoDB" id="2905445at2759"/>
<feature type="signal peptide" evidence="1">
    <location>
        <begin position="1"/>
        <end position="20"/>
    </location>
</feature>
<accession>A0A8H7CNC1</accession>
<gene>
    <name evidence="2" type="ORF">MVEN_01700700</name>
</gene>
<evidence type="ECO:0000313" key="3">
    <source>
        <dbReference type="Proteomes" id="UP000620124"/>
    </source>
</evidence>
<organism evidence="2 3">
    <name type="scientific">Mycena venus</name>
    <dbReference type="NCBI Taxonomy" id="2733690"/>
    <lineage>
        <taxon>Eukaryota</taxon>
        <taxon>Fungi</taxon>
        <taxon>Dikarya</taxon>
        <taxon>Basidiomycota</taxon>
        <taxon>Agaricomycotina</taxon>
        <taxon>Agaricomycetes</taxon>
        <taxon>Agaricomycetidae</taxon>
        <taxon>Agaricales</taxon>
        <taxon>Marasmiineae</taxon>
        <taxon>Mycenaceae</taxon>
        <taxon>Mycena</taxon>
    </lineage>
</organism>
<feature type="chain" id="PRO_5034278166" evidence="1">
    <location>
        <begin position="21"/>
        <end position="112"/>
    </location>
</feature>
<dbReference type="Proteomes" id="UP000620124">
    <property type="component" value="Unassembled WGS sequence"/>
</dbReference>
<proteinExistence type="predicted"/>
<reference evidence="2" key="1">
    <citation type="submission" date="2020-05" db="EMBL/GenBank/DDBJ databases">
        <title>Mycena genomes resolve the evolution of fungal bioluminescence.</title>
        <authorList>
            <person name="Tsai I.J."/>
        </authorList>
    </citation>
    <scope>NUCLEOTIDE SEQUENCE</scope>
    <source>
        <strain evidence="2">CCC161011</strain>
    </source>
</reference>
<dbReference type="EMBL" id="JACAZI010000015">
    <property type="protein sequence ID" value="KAF7344109.1"/>
    <property type="molecule type" value="Genomic_DNA"/>
</dbReference>
<comment type="caution">
    <text evidence="2">The sequence shown here is derived from an EMBL/GenBank/DDBJ whole genome shotgun (WGS) entry which is preliminary data.</text>
</comment>
<sequence>MKSIFAISLTTLSLFITASAWAVGLWGTDGRNFQDSGFLQGRCIAVNPPGGPIHLGQITFDVRTSGWPDPSRVVVYGDKSCDPDFKIDDIGNSLKGVTVPKTTMNAKSYKVI</sequence>
<keyword evidence="3" id="KW-1185">Reference proteome</keyword>
<evidence type="ECO:0000256" key="1">
    <source>
        <dbReference type="SAM" id="SignalP"/>
    </source>
</evidence>
<evidence type="ECO:0000313" key="2">
    <source>
        <dbReference type="EMBL" id="KAF7344109.1"/>
    </source>
</evidence>
<keyword evidence="1" id="KW-0732">Signal</keyword>
<name>A0A8H7CNC1_9AGAR</name>
<dbReference type="AlphaFoldDB" id="A0A8H7CNC1"/>
<protein>
    <submittedName>
        <fullName evidence="2">Uncharacterized protein</fullName>
    </submittedName>
</protein>